<feature type="signal peptide" evidence="1">
    <location>
        <begin position="1"/>
        <end position="19"/>
    </location>
</feature>
<keyword evidence="1" id="KW-0732">Signal</keyword>
<gene>
    <name evidence="2" type="ORF">RchiOBHm_Chr3g0478121</name>
</gene>
<dbReference type="AlphaFoldDB" id="A0A2P6RD36"/>
<proteinExistence type="predicted"/>
<dbReference type="Gramene" id="PRQ44336">
    <property type="protein sequence ID" value="PRQ44336"/>
    <property type="gene ID" value="RchiOBHm_Chr3g0478121"/>
</dbReference>
<name>A0A2P6RD36_ROSCH</name>
<organism evidence="2 3">
    <name type="scientific">Rosa chinensis</name>
    <name type="common">China rose</name>
    <dbReference type="NCBI Taxonomy" id="74649"/>
    <lineage>
        <taxon>Eukaryota</taxon>
        <taxon>Viridiplantae</taxon>
        <taxon>Streptophyta</taxon>
        <taxon>Embryophyta</taxon>
        <taxon>Tracheophyta</taxon>
        <taxon>Spermatophyta</taxon>
        <taxon>Magnoliopsida</taxon>
        <taxon>eudicotyledons</taxon>
        <taxon>Gunneridae</taxon>
        <taxon>Pentapetalae</taxon>
        <taxon>rosids</taxon>
        <taxon>fabids</taxon>
        <taxon>Rosales</taxon>
        <taxon>Rosaceae</taxon>
        <taxon>Rosoideae</taxon>
        <taxon>Rosoideae incertae sedis</taxon>
        <taxon>Rosa</taxon>
    </lineage>
</organism>
<keyword evidence="3" id="KW-1185">Reference proteome</keyword>
<reference evidence="2 3" key="1">
    <citation type="journal article" date="2018" name="Nat. Genet.">
        <title>The Rosa genome provides new insights in the design of modern roses.</title>
        <authorList>
            <person name="Bendahmane M."/>
        </authorList>
    </citation>
    <scope>NUCLEOTIDE SEQUENCE [LARGE SCALE GENOMIC DNA]</scope>
    <source>
        <strain evidence="3">cv. Old Blush</strain>
    </source>
</reference>
<evidence type="ECO:0000313" key="3">
    <source>
        <dbReference type="Proteomes" id="UP000238479"/>
    </source>
</evidence>
<comment type="caution">
    <text evidence="2">The sequence shown here is derived from an EMBL/GenBank/DDBJ whole genome shotgun (WGS) entry which is preliminary data.</text>
</comment>
<dbReference type="Proteomes" id="UP000238479">
    <property type="component" value="Chromosome 3"/>
</dbReference>
<evidence type="ECO:0000256" key="1">
    <source>
        <dbReference type="SAM" id="SignalP"/>
    </source>
</evidence>
<dbReference type="EMBL" id="PDCK01000041">
    <property type="protein sequence ID" value="PRQ44336.1"/>
    <property type="molecule type" value="Genomic_DNA"/>
</dbReference>
<accession>A0A2P6RD36</accession>
<protein>
    <submittedName>
        <fullName evidence="2">Uncharacterized protein</fullName>
    </submittedName>
</protein>
<evidence type="ECO:0000313" key="2">
    <source>
        <dbReference type="EMBL" id="PRQ44336.1"/>
    </source>
</evidence>
<sequence>MKVIASVTFLIEFTSTCLTSELCLLISRCHLSWCQQEAHALLKESLESLEDTGASLMLK</sequence>
<feature type="chain" id="PRO_5015118126" evidence="1">
    <location>
        <begin position="20"/>
        <end position="59"/>
    </location>
</feature>